<dbReference type="OrthoDB" id="3171430at2"/>
<keyword evidence="2" id="KW-0238">DNA-binding</keyword>
<dbReference type="SUPFAM" id="SSF48452">
    <property type="entry name" value="TPR-like"/>
    <property type="match status" value="1"/>
</dbReference>
<dbReference type="SUPFAM" id="SSF46894">
    <property type="entry name" value="C-terminal effector domain of the bipartite response regulators"/>
    <property type="match status" value="1"/>
</dbReference>
<dbReference type="AlphaFoldDB" id="A0A540W550"/>
<keyword evidence="1" id="KW-0805">Transcription regulation</keyword>
<dbReference type="GO" id="GO:0006355">
    <property type="term" value="P:regulation of DNA-templated transcription"/>
    <property type="evidence" value="ECO:0007669"/>
    <property type="project" value="InterPro"/>
</dbReference>
<accession>A0A540W550</accession>
<gene>
    <name evidence="5" type="ORF">E6W39_20170</name>
</gene>
<evidence type="ECO:0000256" key="3">
    <source>
        <dbReference type="ARBA" id="ARBA00023163"/>
    </source>
</evidence>
<sequence>MASRLAVLSQHAEAASAAAEALRLGEVCQAPQTEALALITLAAERSRAGDHAGALADCAEADQLAASVGEDDTVVLAAVMRVLALKTAGDYPAAVRAAERGLAAAARLGLAGNRGAVLASMLADALFALGRWATARTVLARALEEQPPPLYRAVLLSTRGLLDLAEGSIGDATAAARSAAELFDPGYPGREFRLPARELAIRAALADNAHGLADRLLGELLTDPALPDHPTQAWPLLLAGLQVAELGTALGARRPDPAPGTDPRTRQLQALAAALATPGPVQAAQQATAAAWFTGDWPPVVGAWRALAHPYPLAQALLAAATAALAAGDRPTARESLGEAAGLAERLGARPLAERIAELTARERLTGSATDRLGLTPRELEVLRLVAAGRSNREIGEQLFISAKTAGVHVSNLLPKLGAASRTEAAALAYRLGLFNEHDQRTRPDVMRRPS</sequence>
<keyword evidence="6" id="KW-1185">Reference proteome</keyword>
<dbReference type="CDD" id="cd06170">
    <property type="entry name" value="LuxR_C_like"/>
    <property type="match status" value="1"/>
</dbReference>
<organism evidence="5 6">
    <name type="scientific">Kitasatospora acidiphila</name>
    <dbReference type="NCBI Taxonomy" id="2567942"/>
    <lineage>
        <taxon>Bacteria</taxon>
        <taxon>Bacillati</taxon>
        <taxon>Actinomycetota</taxon>
        <taxon>Actinomycetes</taxon>
        <taxon>Kitasatosporales</taxon>
        <taxon>Streptomycetaceae</taxon>
        <taxon>Kitasatospora</taxon>
    </lineage>
</organism>
<dbReference type="PROSITE" id="PS50043">
    <property type="entry name" value="HTH_LUXR_2"/>
    <property type="match status" value="1"/>
</dbReference>
<proteinExistence type="predicted"/>
<comment type="caution">
    <text evidence="5">The sequence shown here is derived from an EMBL/GenBank/DDBJ whole genome shotgun (WGS) entry which is preliminary data.</text>
</comment>
<dbReference type="Pfam" id="PF00196">
    <property type="entry name" value="GerE"/>
    <property type="match status" value="1"/>
</dbReference>
<dbReference type="EMBL" id="VIGB01000003">
    <property type="protein sequence ID" value="TQF04122.1"/>
    <property type="molecule type" value="Genomic_DNA"/>
</dbReference>
<keyword evidence="3" id="KW-0804">Transcription</keyword>
<dbReference type="InterPro" id="IPR011990">
    <property type="entry name" value="TPR-like_helical_dom_sf"/>
</dbReference>
<dbReference type="RefSeq" id="WP_141634710.1">
    <property type="nucleotide sequence ID" value="NZ_VIGB01000003.1"/>
</dbReference>
<evidence type="ECO:0000259" key="4">
    <source>
        <dbReference type="PROSITE" id="PS50043"/>
    </source>
</evidence>
<feature type="domain" description="HTH luxR-type" evidence="4">
    <location>
        <begin position="368"/>
        <end position="433"/>
    </location>
</feature>
<evidence type="ECO:0000256" key="2">
    <source>
        <dbReference type="ARBA" id="ARBA00023125"/>
    </source>
</evidence>
<reference evidence="5 6" key="1">
    <citation type="submission" date="2019-06" db="EMBL/GenBank/DDBJ databases">
        <title>Description of Kitasatospora acidophila sp. nov. isolated from pine grove soil, and reclassification of Streptomyces novaecaesareae to Kitasatospora novaeceasareae comb. nov.</title>
        <authorList>
            <person name="Kim M.J."/>
        </authorList>
    </citation>
    <scope>NUCLEOTIDE SEQUENCE [LARGE SCALE GENOMIC DNA]</scope>
    <source>
        <strain evidence="5 6">MMS16-CNU292</strain>
    </source>
</reference>
<dbReference type="InterPro" id="IPR036388">
    <property type="entry name" value="WH-like_DNA-bd_sf"/>
</dbReference>
<evidence type="ECO:0000313" key="5">
    <source>
        <dbReference type="EMBL" id="TQF04122.1"/>
    </source>
</evidence>
<dbReference type="SMART" id="SM00421">
    <property type="entry name" value="HTH_LUXR"/>
    <property type="match status" value="1"/>
</dbReference>
<dbReference type="Gene3D" id="1.10.10.10">
    <property type="entry name" value="Winged helix-like DNA-binding domain superfamily/Winged helix DNA-binding domain"/>
    <property type="match status" value="1"/>
</dbReference>
<dbReference type="InterPro" id="IPR000792">
    <property type="entry name" value="Tscrpt_reg_LuxR_C"/>
</dbReference>
<dbReference type="Gene3D" id="1.25.40.10">
    <property type="entry name" value="Tetratricopeptide repeat domain"/>
    <property type="match status" value="1"/>
</dbReference>
<evidence type="ECO:0000256" key="1">
    <source>
        <dbReference type="ARBA" id="ARBA00023015"/>
    </source>
</evidence>
<dbReference type="PANTHER" id="PTHR44688:SF16">
    <property type="entry name" value="DNA-BINDING TRANSCRIPTIONAL ACTIVATOR DEVR_DOSR"/>
    <property type="match status" value="1"/>
</dbReference>
<name>A0A540W550_9ACTN</name>
<dbReference type="PRINTS" id="PR00038">
    <property type="entry name" value="HTHLUXR"/>
</dbReference>
<dbReference type="GO" id="GO:0003677">
    <property type="term" value="F:DNA binding"/>
    <property type="evidence" value="ECO:0007669"/>
    <property type="project" value="UniProtKB-KW"/>
</dbReference>
<protein>
    <submittedName>
        <fullName evidence="5">Response regulator transcription factor</fullName>
    </submittedName>
</protein>
<dbReference type="PANTHER" id="PTHR44688">
    <property type="entry name" value="DNA-BINDING TRANSCRIPTIONAL ACTIVATOR DEVR_DOSR"/>
    <property type="match status" value="1"/>
</dbReference>
<dbReference type="InterPro" id="IPR016032">
    <property type="entry name" value="Sig_transdc_resp-reg_C-effctor"/>
</dbReference>
<evidence type="ECO:0000313" key="6">
    <source>
        <dbReference type="Proteomes" id="UP000319103"/>
    </source>
</evidence>
<dbReference type="Proteomes" id="UP000319103">
    <property type="component" value="Unassembled WGS sequence"/>
</dbReference>